<evidence type="ECO:0000313" key="1">
    <source>
        <dbReference type="EMBL" id="EBS0566311.1"/>
    </source>
</evidence>
<proteinExistence type="predicted"/>
<organism evidence="1">
    <name type="scientific">Salmonella muenchen</name>
    <dbReference type="NCBI Taxonomy" id="596"/>
    <lineage>
        <taxon>Bacteria</taxon>
        <taxon>Pseudomonadati</taxon>
        <taxon>Pseudomonadota</taxon>
        <taxon>Gammaproteobacteria</taxon>
        <taxon>Enterobacterales</taxon>
        <taxon>Enterobacteriaceae</taxon>
        <taxon>Salmonella</taxon>
    </lineage>
</organism>
<reference evidence="1" key="1">
    <citation type="submission" date="2018-07" db="EMBL/GenBank/DDBJ databases">
        <authorList>
            <person name="Ashton P.M."/>
            <person name="Dallman T."/>
            <person name="Nair S."/>
            <person name="De Pinna E."/>
            <person name="Peters T."/>
            <person name="Grant K."/>
        </authorList>
    </citation>
    <scope>NUCLEOTIDE SEQUENCE</scope>
    <source>
        <strain evidence="1">142535</strain>
    </source>
</reference>
<sequence>MSKLTQRNIESSGANLRLRAKLQSVQWKEIPDELKALMQNLKEIVTGEMGHGGYSNHMTTLKCDGKEYTRLVQTLKSDPKFIPSVEVFISPEGFCHFHIVLTFVGTHDEEVDTAVAKDIVNFICSHYEDPGQEITIVIHRRWKKTASDKKAMYTTALWGNESLTGLNERLCYTQQQIALKLKQEHKDICAHLEQVIQAGEMDPKKMEEYKDQKLTR</sequence>
<accession>A0A5U8Y264</accession>
<dbReference type="EMBL" id="AAGUDP010000045">
    <property type="protein sequence ID" value="EBS0566311.1"/>
    <property type="molecule type" value="Genomic_DNA"/>
</dbReference>
<protein>
    <submittedName>
        <fullName evidence="1">Uncharacterized protein</fullName>
    </submittedName>
</protein>
<dbReference type="AlphaFoldDB" id="A0A5U8Y264"/>
<gene>
    <name evidence="1" type="ORF">DTU56_24905</name>
</gene>
<name>A0A5U8Y264_SALMU</name>
<comment type="caution">
    <text evidence="1">The sequence shown here is derived from an EMBL/GenBank/DDBJ whole genome shotgun (WGS) entry which is preliminary data.</text>
</comment>